<evidence type="ECO:0008006" key="3">
    <source>
        <dbReference type="Google" id="ProtNLM"/>
    </source>
</evidence>
<keyword evidence="2" id="KW-1185">Reference proteome</keyword>
<dbReference type="KEGG" id="ccai:NAS2_0376"/>
<dbReference type="EMBL" id="AP018732">
    <property type="protein sequence ID" value="BBE41767.1"/>
    <property type="molecule type" value="Genomic_DNA"/>
</dbReference>
<name>A0A4P2VC97_9ARCH</name>
<dbReference type="GeneID" id="55584194"/>
<dbReference type="PANTHER" id="PTHR34314:SF7">
    <property type="entry name" value="DUF3782 DOMAIN-CONTAINING PROTEIN"/>
    <property type="match status" value="1"/>
</dbReference>
<organism evidence="1 2">
    <name type="scientific">Conexivisphaera calida</name>
    <dbReference type="NCBI Taxonomy" id="1874277"/>
    <lineage>
        <taxon>Archaea</taxon>
        <taxon>Nitrososphaerota</taxon>
        <taxon>Conexivisphaeria</taxon>
        <taxon>Conexivisphaerales</taxon>
        <taxon>Conexivisphaeraceae</taxon>
        <taxon>Conexivisphaera</taxon>
    </lineage>
</organism>
<dbReference type="Pfam" id="PF07788">
    <property type="entry name" value="PDDEXK_10"/>
    <property type="match status" value="1"/>
</dbReference>
<dbReference type="PANTHER" id="PTHR34314">
    <property type="entry name" value="CRENARCHAEAL PROTEIN, PUTATIVE-RELATED"/>
    <property type="match status" value="1"/>
</dbReference>
<dbReference type="OrthoDB" id="28088at2157"/>
<dbReference type="Pfam" id="PF12644">
    <property type="entry name" value="DUF3782"/>
    <property type="match status" value="1"/>
</dbReference>
<proteinExistence type="predicted"/>
<gene>
    <name evidence="1" type="ORF">NAS2_0376</name>
</gene>
<reference evidence="1 2" key="1">
    <citation type="journal article" date="2019" name="ISME J.">
        <title>Isolation and characterization of a thermophilic sulfur- and iron-reducing thaumarchaeote from a terrestrial acidic hot spring.</title>
        <authorList>
            <person name="Kato S."/>
            <person name="Itoh T."/>
            <person name="Yuki M."/>
            <person name="Nagamori M."/>
            <person name="Ohnishi M."/>
            <person name="Uematsu K."/>
            <person name="Suzuki K."/>
            <person name="Takashina T."/>
            <person name="Ohkuma M."/>
        </authorList>
    </citation>
    <scope>NUCLEOTIDE SEQUENCE [LARGE SCALE GENOMIC DNA]</scope>
    <source>
        <strain evidence="1 2">NAS-02</strain>
    </source>
</reference>
<protein>
    <recommendedName>
        <fullName evidence="3">DUF3782 domain-containing protein</fullName>
    </recommendedName>
</protein>
<evidence type="ECO:0000313" key="2">
    <source>
        <dbReference type="Proteomes" id="UP000509448"/>
    </source>
</evidence>
<dbReference type="InterPro" id="IPR012431">
    <property type="entry name" value="PDDEXK_10"/>
</dbReference>
<sequence>MEEVERVVERLLDEKPEIVERAILRHPEIIYDSLAKISPFKDLATKDDIRRLEEKMATKEDLARLERRLVTLINGLGASWGLVNEEVFREGIREILWDAGWEVESVILKDDEGYVYGGPSDVEYDVIIKDGAVMMVEITASLRRSDIQVLVRKRELFERLRNTKVSLHYVVTPFISDRYPENVKEMARAKGLTVVYPTPER</sequence>
<accession>A0A4P2VC97</accession>
<dbReference type="AlphaFoldDB" id="A0A4P2VC97"/>
<evidence type="ECO:0000313" key="1">
    <source>
        <dbReference type="EMBL" id="BBE41767.1"/>
    </source>
</evidence>
<dbReference type="Proteomes" id="UP000509448">
    <property type="component" value="Chromosome"/>
</dbReference>
<dbReference type="RefSeq" id="WP_174448073.1">
    <property type="nucleotide sequence ID" value="NZ_AP018732.1"/>
</dbReference>
<dbReference type="InterPro" id="IPR024271">
    <property type="entry name" value="DUF3782"/>
</dbReference>